<gene>
    <name evidence="2" type="ORF">D0T11_01185</name>
</gene>
<evidence type="ECO:0000313" key="3">
    <source>
        <dbReference type="Proteomes" id="UP000284250"/>
    </source>
</evidence>
<evidence type="ECO:0008006" key="4">
    <source>
        <dbReference type="Google" id="ProtNLM"/>
    </source>
</evidence>
<keyword evidence="1" id="KW-0732">Signal</keyword>
<organism evidence="2 3">
    <name type="scientific">Hymenobacter rubripertinctus</name>
    <dbReference type="NCBI Taxonomy" id="2029981"/>
    <lineage>
        <taxon>Bacteria</taxon>
        <taxon>Pseudomonadati</taxon>
        <taxon>Bacteroidota</taxon>
        <taxon>Cytophagia</taxon>
        <taxon>Cytophagales</taxon>
        <taxon>Hymenobacteraceae</taxon>
        <taxon>Hymenobacter</taxon>
    </lineage>
</organism>
<name>A0A418R8V4_9BACT</name>
<evidence type="ECO:0000313" key="2">
    <source>
        <dbReference type="EMBL" id="RIY13724.1"/>
    </source>
</evidence>
<sequence>MKKFGFFFLLFSTLLLALDQGGAWVLDRLHERVVLGQRDGLLITYLRLPDLPQLVVLGNSRTAVNVCPDSLPGAFSLAHNGTTQVFQTGLLSVLHQQQRLPPAILLHIDLDEYIRPTRAEDIHLLKYYYGQAPLVTAYSREASWLEPLKQCFGLYRHNGRIPGLLRNWYMQRRHPDQPLNQGYEPSVPAAADSLRTAYSLAKLNAESGQLNRGHLRYLQDFVQLCQQQNVRLICFTNSYYQQPHHVAAAGRLVDSLLQRAQVPYLNYASQPIAELSHNIGYWRDATHLNTRGIPLNSQVLARQVSDLLPPTGLRAEIPTLDDIAKP</sequence>
<keyword evidence="3" id="KW-1185">Reference proteome</keyword>
<accession>A0A418R8V4</accession>
<dbReference type="OrthoDB" id="869432at2"/>
<dbReference type="AlphaFoldDB" id="A0A418R8V4"/>
<comment type="caution">
    <text evidence="2">The sequence shown here is derived from an EMBL/GenBank/DDBJ whole genome shotgun (WGS) entry which is preliminary data.</text>
</comment>
<feature type="chain" id="PRO_5019308344" description="SGNH/GDSL hydrolase family protein" evidence="1">
    <location>
        <begin position="18"/>
        <end position="326"/>
    </location>
</feature>
<reference evidence="2 3" key="2">
    <citation type="submission" date="2019-01" db="EMBL/GenBank/DDBJ databases">
        <title>Hymenobacter humicola sp. nov., isolated from soils in Antarctica.</title>
        <authorList>
            <person name="Sedlacek I."/>
            <person name="Holochova P."/>
            <person name="Kralova S."/>
            <person name="Pantucek R."/>
            <person name="Stankova E."/>
            <person name="Vrbovska V."/>
            <person name="Kristofova L."/>
            <person name="Svec P."/>
            <person name="Busse H.-J."/>
        </authorList>
    </citation>
    <scope>NUCLEOTIDE SEQUENCE [LARGE SCALE GENOMIC DNA]</scope>
    <source>
        <strain evidence="2 3">CCM 8852</strain>
    </source>
</reference>
<evidence type="ECO:0000256" key="1">
    <source>
        <dbReference type="SAM" id="SignalP"/>
    </source>
</evidence>
<dbReference type="RefSeq" id="WP_119653954.1">
    <property type="nucleotide sequence ID" value="NZ_JBHUOI010000070.1"/>
</dbReference>
<feature type="signal peptide" evidence="1">
    <location>
        <begin position="1"/>
        <end position="17"/>
    </location>
</feature>
<dbReference type="Proteomes" id="UP000284250">
    <property type="component" value="Unassembled WGS sequence"/>
</dbReference>
<proteinExistence type="predicted"/>
<protein>
    <recommendedName>
        <fullName evidence="4">SGNH/GDSL hydrolase family protein</fullName>
    </recommendedName>
</protein>
<reference evidence="2 3" key="1">
    <citation type="submission" date="2018-09" db="EMBL/GenBank/DDBJ databases">
        <authorList>
            <person name="Zeman M."/>
            <person name="Pardy F."/>
        </authorList>
    </citation>
    <scope>NUCLEOTIDE SEQUENCE [LARGE SCALE GENOMIC DNA]</scope>
    <source>
        <strain evidence="2 3">CCM 8852</strain>
    </source>
</reference>
<dbReference type="EMBL" id="QYCN01000002">
    <property type="protein sequence ID" value="RIY13724.1"/>
    <property type="molecule type" value="Genomic_DNA"/>
</dbReference>